<evidence type="ECO:0000256" key="4">
    <source>
        <dbReference type="SAM" id="MobiDB-lite"/>
    </source>
</evidence>
<keyword evidence="3" id="KW-0067">ATP-binding</keyword>
<evidence type="ECO:0000256" key="3">
    <source>
        <dbReference type="ARBA" id="ARBA00022840"/>
    </source>
</evidence>
<comment type="caution">
    <text evidence="6">The sequence shown here is derived from an EMBL/GenBank/DDBJ whole genome shotgun (WGS) entry which is preliminary data.</text>
</comment>
<dbReference type="GO" id="GO:0016787">
    <property type="term" value="F:hydrolase activity"/>
    <property type="evidence" value="ECO:0007669"/>
    <property type="project" value="UniProtKB-KW"/>
</dbReference>
<dbReference type="Proteomes" id="UP001276659">
    <property type="component" value="Unassembled WGS sequence"/>
</dbReference>
<protein>
    <recommendedName>
        <fullName evidence="5">Helicase ATP-binding domain-containing protein</fullName>
    </recommendedName>
</protein>
<dbReference type="InterPro" id="IPR000330">
    <property type="entry name" value="SNF2_N"/>
</dbReference>
<dbReference type="CDD" id="cd18793">
    <property type="entry name" value="SF2_C_SNF"/>
    <property type="match status" value="1"/>
</dbReference>
<reference evidence="6" key="1">
    <citation type="submission" date="2022-11" db="EMBL/GenBank/DDBJ databases">
        <title>Chromosomal genome sequence assembly and mating type (MAT) locus characterization of the leprose asexual lichenized fungus Lepraria neglecta (Nyl.) Erichsen.</title>
        <authorList>
            <person name="Allen J.L."/>
            <person name="Pfeffer B."/>
        </authorList>
    </citation>
    <scope>NUCLEOTIDE SEQUENCE</scope>
    <source>
        <strain evidence="6">Allen 5258</strain>
    </source>
</reference>
<dbReference type="SMART" id="SM00487">
    <property type="entry name" value="DEXDc"/>
    <property type="match status" value="1"/>
</dbReference>
<feature type="region of interest" description="Disordered" evidence="4">
    <location>
        <begin position="491"/>
        <end position="514"/>
    </location>
</feature>
<dbReference type="PROSITE" id="PS51192">
    <property type="entry name" value="HELICASE_ATP_BIND_1"/>
    <property type="match status" value="1"/>
</dbReference>
<evidence type="ECO:0000256" key="2">
    <source>
        <dbReference type="ARBA" id="ARBA00022801"/>
    </source>
</evidence>
<dbReference type="Gene3D" id="3.40.50.10810">
    <property type="entry name" value="Tandem AAA-ATPase domain"/>
    <property type="match status" value="1"/>
</dbReference>
<dbReference type="InterPro" id="IPR014001">
    <property type="entry name" value="Helicase_ATP-bd"/>
</dbReference>
<dbReference type="GO" id="GO:0008094">
    <property type="term" value="F:ATP-dependent activity, acting on DNA"/>
    <property type="evidence" value="ECO:0007669"/>
    <property type="project" value="TreeGrafter"/>
</dbReference>
<dbReference type="InterPro" id="IPR038718">
    <property type="entry name" value="SNF2-like_sf"/>
</dbReference>
<keyword evidence="7" id="KW-1185">Reference proteome</keyword>
<evidence type="ECO:0000313" key="6">
    <source>
        <dbReference type="EMBL" id="KAK3171156.1"/>
    </source>
</evidence>
<dbReference type="PANTHER" id="PTHR45626">
    <property type="entry name" value="TRANSCRIPTION TERMINATION FACTOR 2-RELATED"/>
    <property type="match status" value="1"/>
</dbReference>
<feature type="domain" description="Helicase ATP-binding" evidence="5">
    <location>
        <begin position="242"/>
        <end position="450"/>
    </location>
</feature>
<dbReference type="GO" id="GO:0005524">
    <property type="term" value="F:ATP binding"/>
    <property type="evidence" value="ECO:0007669"/>
    <property type="project" value="UniProtKB-KW"/>
</dbReference>
<name>A0AAD9Z5E6_9LECA</name>
<keyword evidence="2" id="KW-0378">Hydrolase</keyword>
<dbReference type="CDD" id="cd18008">
    <property type="entry name" value="DEXDc_SHPRH-like"/>
    <property type="match status" value="1"/>
</dbReference>
<dbReference type="InterPro" id="IPR050628">
    <property type="entry name" value="SNF2_RAD54_helicase_TF"/>
</dbReference>
<dbReference type="AlphaFoldDB" id="A0AAD9Z5E6"/>
<dbReference type="GO" id="GO:0005634">
    <property type="term" value="C:nucleus"/>
    <property type="evidence" value="ECO:0007669"/>
    <property type="project" value="TreeGrafter"/>
</dbReference>
<keyword evidence="1" id="KW-0547">Nucleotide-binding</keyword>
<dbReference type="InterPro" id="IPR049730">
    <property type="entry name" value="SNF2/RAD54-like_C"/>
</dbReference>
<proteinExistence type="predicted"/>
<dbReference type="Gene3D" id="3.40.50.300">
    <property type="entry name" value="P-loop containing nucleotide triphosphate hydrolases"/>
    <property type="match status" value="1"/>
</dbReference>
<evidence type="ECO:0000313" key="7">
    <source>
        <dbReference type="Proteomes" id="UP001276659"/>
    </source>
</evidence>
<accession>A0AAD9Z5E6</accession>
<organism evidence="6 7">
    <name type="scientific">Lepraria neglecta</name>
    <dbReference type="NCBI Taxonomy" id="209136"/>
    <lineage>
        <taxon>Eukaryota</taxon>
        <taxon>Fungi</taxon>
        <taxon>Dikarya</taxon>
        <taxon>Ascomycota</taxon>
        <taxon>Pezizomycotina</taxon>
        <taxon>Lecanoromycetes</taxon>
        <taxon>OSLEUM clade</taxon>
        <taxon>Lecanoromycetidae</taxon>
        <taxon>Lecanorales</taxon>
        <taxon>Lecanorineae</taxon>
        <taxon>Stereocaulaceae</taxon>
        <taxon>Lepraria</taxon>
    </lineage>
</organism>
<feature type="compositionally biased region" description="Basic and acidic residues" evidence="4">
    <location>
        <begin position="495"/>
        <end position="514"/>
    </location>
</feature>
<dbReference type="InterPro" id="IPR027417">
    <property type="entry name" value="P-loop_NTPase"/>
</dbReference>
<dbReference type="PANTHER" id="PTHR45626:SF52">
    <property type="entry name" value="SINGLE-STRANDED DNA-DEPENDENT ATPASE (EUROFUNG)"/>
    <property type="match status" value="1"/>
</dbReference>
<dbReference type="Pfam" id="PF00176">
    <property type="entry name" value="SNF2-rel_dom"/>
    <property type="match status" value="2"/>
</dbReference>
<evidence type="ECO:0000256" key="1">
    <source>
        <dbReference type="ARBA" id="ARBA00022741"/>
    </source>
</evidence>
<dbReference type="GO" id="GO:0006281">
    <property type="term" value="P:DNA repair"/>
    <property type="evidence" value="ECO:0007669"/>
    <property type="project" value="TreeGrafter"/>
</dbReference>
<dbReference type="SUPFAM" id="SSF52540">
    <property type="entry name" value="P-loop containing nucleoside triphosphate hydrolases"/>
    <property type="match status" value="2"/>
</dbReference>
<evidence type="ECO:0000259" key="5">
    <source>
        <dbReference type="PROSITE" id="PS51192"/>
    </source>
</evidence>
<dbReference type="EMBL" id="JASNWA010000008">
    <property type="protein sequence ID" value="KAK3171156.1"/>
    <property type="molecule type" value="Genomic_DNA"/>
</dbReference>
<sequence length="793" mass="89336">MGPPPLLDGRIKPFRALGQPKNRITSTKHPIALSLRFRTDATTVLLPTSEEIGIVDTKTAVHLKRLKEIDTSVKFEVFLGHEEEQMDCGPQQKKSSSITPLQINVFGSDQYLDEVGSMLSDAGMFLQEPTCLDSKTTYRNPHFLTWDDISTTPLLITTQNAPKMDFATEVEEILDSSNDVVEPCGFEQDARIRTVLKRHQLSAVQFMIAREDEEENMLSLWEPTTINYRDGFIHKITKEKRYRKPQGSRGGILGDNMGMGKSLSLLALIMHTLDHARSSRRRCEEIRVGEGQGTSVSGATLVITPKSSTESPLYSWEQELHRHTSSELKKLFYYGQGTNIDPRSLAEHDIVFTTYETVYSDANRSNNLQATPWYRVVLDEGTLHPSLSNSLPNLILIGAFYMIAHHIRNRTKAFQATMNLKAERRWCLTGTPVQNRLEDLFTLTEFLRFHPVENRSNTRRWILDPLGSKDVNGLNNLRLLMRTVALKRSTSSETHCGRSETEEPVELSRAEREKYSSIRAQARKTITRTGKSSSSHTLLSYILQMRQVCSHGLRDQISRPDIVATRQSQHRQYVCSRCADVLPSSQLSRSTSNATGGPQYCPECAFEEDASLGLATDSTLLKNGVCEGMDTLVSQIDDQVSRYAGNNDVNMELDDVLQSGAESSSKIDSIMCNLLQLDQKRHSDDKPIKSLNLTAATHVHIVEPQWNPMVEAQAAARVDRIDQNKDVVIMRYIVKDSIEELIKARQRRKIWLAKLSTSTGDDANEGDGINVGTLYSHSELSLTYEQELESLIE</sequence>
<gene>
    <name evidence="6" type="ORF">OEA41_003240</name>
</gene>